<comment type="caution">
    <text evidence="9">The sequence shown here is derived from an EMBL/GenBank/DDBJ whole genome shotgun (WGS) entry which is preliminary data.</text>
</comment>
<dbReference type="InterPro" id="IPR026591">
    <property type="entry name" value="Sirtuin_cat_small_dom_sf"/>
</dbReference>
<evidence type="ECO:0000256" key="2">
    <source>
        <dbReference type="ARBA" id="ARBA00006924"/>
    </source>
</evidence>
<dbReference type="InterPro" id="IPR003000">
    <property type="entry name" value="Sirtuin"/>
</dbReference>
<keyword evidence="6" id="KW-0520">NAD</keyword>
<keyword evidence="5 7" id="KW-0862">Zinc</keyword>
<dbReference type="Gene3D" id="3.40.50.1220">
    <property type="entry name" value="TPP-binding domain"/>
    <property type="match status" value="2"/>
</dbReference>
<dbReference type="GO" id="GO:0070403">
    <property type="term" value="F:NAD+ binding"/>
    <property type="evidence" value="ECO:0007669"/>
    <property type="project" value="InterPro"/>
</dbReference>
<comment type="cofactor">
    <cofactor evidence="1">
        <name>Zn(2+)</name>
        <dbReference type="ChEBI" id="CHEBI:29105"/>
    </cofactor>
</comment>
<dbReference type="OrthoDB" id="420264at2759"/>
<gene>
    <name evidence="9" type="ORF">AYI70_g5</name>
</gene>
<proteinExistence type="inferred from homology"/>
<keyword evidence="3" id="KW-0808">Transferase</keyword>
<keyword evidence="10" id="KW-1185">Reference proteome</keyword>
<dbReference type="SUPFAM" id="SSF52467">
    <property type="entry name" value="DHS-like NAD/FAD-binding domain"/>
    <property type="match status" value="1"/>
</dbReference>
<evidence type="ECO:0000256" key="5">
    <source>
        <dbReference type="ARBA" id="ARBA00022833"/>
    </source>
</evidence>
<dbReference type="GO" id="GO:0046872">
    <property type="term" value="F:metal ion binding"/>
    <property type="evidence" value="ECO:0007669"/>
    <property type="project" value="UniProtKB-KW"/>
</dbReference>
<feature type="active site" description="Proton acceptor" evidence="7">
    <location>
        <position position="28"/>
    </location>
</feature>
<evidence type="ECO:0000259" key="8">
    <source>
        <dbReference type="PROSITE" id="PS50305"/>
    </source>
</evidence>
<dbReference type="InterPro" id="IPR026590">
    <property type="entry name" value="Ssirtuin_cat_dom"/>
</dbReference>
<accession>A0A1R1YI93</accession>
<evidence type="ECO:0000256" key="7">
    <source>
        <dbReference type="PROSITE-ProRule" id="PRU00236"/>
    </source>
</evidence>
<feature type="binding site" evidence="7">
    <location>
        <position position="41"/>
    </location>
    <ligand>
        <name>Zn(2+)</name>
        <dbReference type="ChEBI" id="CHEBI:29105"/>
    </ligand>
</feature>
<evidence type="ECO:0000256" key="6">
    <source>
        <dbReference type="ARBA" id="ARBA00023027"/>
    </source>
</evidence>
<keyword evidence="4 7" id="KW-0479">Metal-binding</keyword>
<dbReference type="Gene3D" id="3.30.1600.10">
    <property type="entry name" value="SIR2/SIRT2 'Small Domain"/>
    <property type="match status" value="1"/>
</dbReference>
<organism evidence="9 10">
    <name type="scientific">Smittium culicis</name>
    <dbReference type="NCBI Taxonomy" id="133412"/>
    <lineage>
        <taxon>Eukaryota</taxon>
        <taxon>Fungi</taxon>
        <taxon>Fungi incertae sedis</taxon>
        <taxon>Zoopagomycota</taxon>
        <taxon>Kickxellomycotina</taxon>
        <taxon>Harpellomycetes</taxon>
        <taxon>Harpellales</taxon>
        <taxon>Legeriomycetaceae</taxon>
        <taxon>Smittium</taxon>
    </lineage>
</organism>
<feature type="binding site" evidence="7">
    <location>
        <position position="36"/>
    </location>
    <ligand>
        <name>Zn(2+)</name>
        <dbReference type="ChEBI" id="CHEBI:29105"/>
    </ligand>
</feature>
<evidence type="ECO:0000256" key="1">
    <source>
        <dbReference type="ARBA" id="ARBA00001947"/>
    </source>
</evidence>
<dbReference type="Proteomes" id="UP000187283">
    <property type="component" value="Unassembled WGS sequence"/>
</dbReference>
<dbReference type="AlphaFoldDB" id="A0A1R1YI93"/>
<dbReference type="InterPro" id="IPR050134">
    <property type="entry name" value="NAD-dep_sirtuin_deacylases"/>
</dbReference>
<dbReference type="PANTHER" id="PTHR11085">
    <property type="entry name" value="NAD-DEPENDENT PROTEIN DEACYLASE SIRTUIN-5, MITOCHONDRIAL-RELATED"/>
    <property type="match status" value="1"/>
</dbReference>
<dbReference type="STRING" id="133412.A0A1R1YI93"/>
<dbReference type="Pfam" id="PF02146">
    <property type="entry name" value="SIR2"/>
    <property type="match status" value="1"/>
</dbReference>
<protein>
    <submittedName>
        <fullName evidence="9">NAD-dependent protein deacetylase sirtuin-2</fullName>
    </submittedName>
</protein>
<dbReference type="GO" id="GO:0005634">
    <property type="term" value="C:nucleus"/>
    <property type="evidence" value="ECO:0007669"/>
    <property type="project" value="TreeGrafter"/>
</dbReference>
<sequence>MLKRNYTQNVDMLERLAGIDPDLIIEAHGSFASAHCINHKCKKPYSLEWVRQKMNVYPNSINSSSGNGLSDSSNSESVIKKVSDKISDESGSSVVGVLKKDDIDCNSEKNYETSPNSKNNEVDIPTCEICSDYVKPDIVFFGEQLPDRFHKLSASDLGSSDLVLIMGTSLKVYPFAGLVNLVREATGFGKSKNKKNSKSVPSTTRYLINNEIVGYEGQFSFINDPEKFEKISEKSRPNSGIDDYLYLGGCDDGCIELAKELGWDAELFELMKS</sequence>
<feature type="domain" description="Deacetylase sirtuin-type" evidence="8">
    <location>
        <begin position="1"/>
        <end position="264"/>
    </location>
</feature>
<dbReference type="EMBL" id="LSSN01000001">
    <property type="protein sequence ID" value="OMJ26619.1"/>
    <property type="molecule type" value="Genomic_DNA"/>
</dbReference>
<evidence type="ECO:0000313" key="10">
    <source>
        <dbReference type="Proteomes" id="UP000187283"/>
    </source>
</evidence>
<dbReference type="GO" id="GO:0017136">
    <property type="term" value="F:histone deacetylase activity, NAD-dependent"/>
    <property type="evidence" value="ECO:0007669"/>
    <property type="project" value="TreeGrafter"/>
</dbReference>
<dbReference type="PANTHER" id="PTHR11085:SF6">
    <property type="entry name" value="NAD-DEPENDENT PROTEIN DEACETYLASE SIRTUIN-2"/>
    <property type="match status" value="1"/>
</dbReference>
<evidence type="ECO:0000256" key="3">
    <source>
        <dbReference type="ARBA" id="ARBA00022679"/>
    </source>
</evidence>
<name>A0A1R1YI93_9FUNG</name>
<feature type="binding site" evidence="7">
    <location>
        <position position="127"/>
    </location>
    <ligand>
        <name>Zn(2+)</name>
        <dbReference type="ChEBI" id="CHEBI:29105"/>
    </ligand>
</feature>
<evidence type="ECO:0000256" key="4">
    <source>
        <dbReference type="ARBA" id="ARBA00022723"/>
    </source>
</evidence>
<evidence type="ECO:0000313" key="9">
    <source>
        <dbReference type="EMBL" id="OMJ26619.1"/>
    </source>
</evidence>
<dbReference type="PROSITE" id="PS50305">
    <property type="entry name" value="SIRTUIN"/>
    <property type="match status" value="1"/>
</dbReference>
<comment type="similarity">
    <text evidence="2">Belongs to the sirtuin family. Class I subfamily.</text>
</comment>
<reference evidence="9 10" key="1">
    <citation type="submission" date="2017-01" db="EMBL/GenBank/DDBJ databases">
        <authorList>
            <person name="Mah S.A."/>
            <person name="Swanson W.J."/>
            <person name="Moy G.W."/>
            <person name="Vacquier V.D."/>
        </authorList>
    </citation>
    <scope>NUCLEOTIDE SEQUENCE [LARGE SCALE GENOMIC DNA]</scope>
    <source>
        <strain evidence="9 10">GSMNP</strain>
    </source>
</reference>
<feature type="binding site" evidence="7">
    <location>
        <position position="130"/>
    </location>
    <ligand>
        <name>Zn(2+)</name>
        <dbReference type="ChEBI" id="CHEBI:29105"/>
    </ligand>
</feature>
<dbReference type="InterPro" id="IPR029035">
    <property type="entry name" value="DHS-like_NAD/FAD-binding_dom"/>
</dbReference>